<dbReference type="Proteomes" id="UP001152795">
    <property type="component" value="Unassembled WGS sequence"/>
</dbReference>
<feature type="compositionally biased region" description="Polar residues" evidence="1">
    <location>
        <begin position="368"/>
        <end position="391"/>
    </location>
</feature>
<dbReference type="GO" id="GO:0051016">
    <property type="term" value="P:barbed-end actin filament capping"/>
    <property type="evidence" value="ECO:0007669"/>
    <property type="project" value="TreeGrafter"/>
</dbReference>
<feature type="region of interest" description="Disordered" evidence="1">
    <location>
        <begin position="861"/>
        <end position="889"/>
    </location>
</feature>
<reference evidence="3" key="1">
    <citation type="submission" date="2020-04" db="EMBL/GenBank/DDBJ databases">
        <authorList>
            <person name="Alioto T."/>
            <person name="Alioto T."/>
            <person name="Gomez Garrido J."/>
        </authorList>
    </citation>
    <scope>NUCLEOTIDE SEQUENCE</scope>
    <source>
        <strain evidence="3">A484AB</strain>
    </source>
</reference>
<feature type="domain" description="Gelsolin-like" evidence="2">
    <location>
        <begin position="1793"/>
        <end position="1837"/>
    </location>
</feature>
<dbReference type="InterPro" id="IPR007123">
    <property type="entry name" value="Gelsolin-like_dom"/>
</dbReference>
<dbReference type="Pfam" id="PF00626">
    <property type="entry name" value="Gelsolin"/>
    <property type="match status" value="2"/>
</dbReference>
<dbReference type="PANTHER" id="PTHR11977">
    <property type="entry name" value="VILLIN"/>
    <property type="match status" value="1"/>
</dbReference>
<organism evidence="3 4">
    <name type="scientific">Paramuricea clavata</name>
    <name type="common">Red gorgonian</name>
    <name type="synonym">Violescent sea-whip</name>
    <dbReference type="NCBI Taxonomy" id="317549"/>
    <lineage>
        <taxon>Eukaryota</taxon>
        <taxon>Metazoa</taxon>
        <taxon>Cnidaria</taxon>
        <taxon>Anthozoa</taxon>
        <taxon>Octocorallia</taxon>
        <taxon>Malacalcyonacea</taxon>
        <taxon>Plexauridae</taxon>
        <taxon>Paramuricea</taxon>
    </lineage>
</organism>
<feature type="compositionally biased region" description="Basic and acidic residues" evidence="1">
    <location>
        <begin position="631"/>
        <end position="651"/>
    </location>
</feature>
<feature type="compositionally biased region" description="Polar residues" evidence="1">
    <location>
        <begin position="89"/>
        <end position="101"/>
    </location>
</feature>
<feature type="region of interest" description="Disordered" evidence="1">
    <location>
        <begin position="346"/>
        <end position="490"/>
    </location>
</feature>
<dbReference type="GO" id="GO:0051014">
    <property type="term" value="P:actin filament severing"/>
    <property type="evidence" value="ECO:0007669"/>
    <property type="project" value="TreeGrafter"/>
</dbReference>
<feature type="compositionally biased region" description="Polar residues" evidence="1">
    <location>
        <begin position="1200"/>
        <end position="1217"/>
    </location>
</feature>
<feature type="compositionally biased region" description="Polar residues" evidence="1">
    <location>
        <begin position="161"/>
        <end position="172"/>
    </location>
</feature>
<feature type="compositionally biased region" description="Basic and acidic residues" evidence="1">
    <location>
        <begin position="927"/>
        <end position="986"/>
    </location>
</feature>
<feature type="compositionally biased region" description="Basic and acidic residues" evidence="1">
    <location>
        <begin position="224"/>
        <end position="234"/>
    </location>
</feature>
<feature type="compositionally biased region" description="Low complexity" evidence="1">
    <location>
        <begin position="585"/>
        <end position="595"/>
    </location>
</feature>
<dbReference type="OrthoDB" id="28894at2759"/>
<comment type="caution">
    <text evidence="3">The sequence shown here is derived from an EMBL/GenBank/DDBJ whole genome shotgun (WGS) entry which is preliminary data.</text>
</comment>
<dbReference type="SUPFAM" id="SSF55753">
    <property type="entry name" value="Actin depolymerizing proteins"/>
    <property type="match status" value="4"/>
</dbReference>
<dbReference type="InterPro" id="IPR007122">
    <property type="entry name" value="Villin/Gelsolin"/>
</dbReference>
<feature type="compositionally biased region" description="Low complexity" evidence="1">
    <location>
        <begin position="1140"/>
        <end position="1151"/>
    </location>
</feature>
<dbReference type="Gene3D" id="3.40.20.10">
    <property type="entry name" value="Severin"/>
    <property type="match status" value="4"/>
</dbReference>
<protein>
    <submittedName>
        <fullName evidence="3">Supervillin-like isoform X2</fullName>
    </submittedName>
</protein>
<feature type="compositionally biased region" description="Polar residues" evidence="1">
    <location>
        <begin position="128"/>
        <end position="143"/>
    </location>
</feature>
<evidence type="ECO:0000256" key="1">
    <source>
        <dbReference type="SAM" id="MobiDB-lite"/>
    </source>
</evidence>
<accession>A0A7D9J317</accession>
<feature type="compositionally biased region" description="Basic residues" evidence="1">
    <location>
        <begin position="603"/>
        <end position="612"/>
    </location>
</feature>
<feature type="compositionally biased region" description="Basic and acidic residues" evidence="1">
    <location>
        <begin position="704"/>
        <end position="727"/>
    </location>
</feature>
<dbReference type="GO" id="GO:0051015">
    <property type="term" value="F:actin filament binding"/>
    <property type="evidence" value="ECO:0007669"/>
    <property type="project" value="InterPro"/>
</dbReference>
<feature type="domain" description="Gelsolin-like" evidence="2">
    <location>
        <begin position="1415"/>
        <end position="1461"/>
    </location>
</feature>
<feature type="compositionally biased region" description="Basic and acidic residues" evidence="1">
    <location>
        <begin position="43"/>
        <end position="73"/>
    </location>
</feature>
<gene>
    <name evidence="3" type="ORF">PACLA_8A041084</name>
</gene>
<feature type="compositionally biased region" description="Basic and acidic residues" evidence="1">
    <location>
        <begin position="481"/>
        <end position="490"/>
    </location>
</feature>
<dbReference type="GO" id="GO:0008154">
    <property type="term" value="P:actin polymerization or depolymerization"/>
    <property type="evidence" value="ECO:0007669"/>
    <property type="project" value="TreeGrafter"/>
</dbReference>
<feature type="compositionally biased region" description="Polar residues" evidence="1">
    <location>
        <begin position="1069"/>
        <end position="1084"/>
    </location>
</feature>
<feature type="compositionally biased region" description="Basic residues" evidence="1">
    <location>
        <begin position="1344"/>
        <end position="1354"/>
    </location>
</feature>
<dbReference type="PANTHER" id="PTHR11977:SF45">
    <property type="entry name" value="SUPERVILLIN"/>
    <property type="match status" value="1"/>
</dbReference>
<name>A0A7D9J317_PARCT</name>
<dbReference type="GO" id="GO:0015629">
    <property type="term" value="C:actin cytoskeleton"/>
    <property type="evidence" value="ECO:0007669"/>
    <property type="project" value="TreeGrafter"/>
</dbReference>
<feature type="compositionally biased region" description="Polar residues" evidence="1">
    <location>
        <begin position="178"/>
        <end position="191"/>
    </location>
</feature>
<feature type="compositionally biased region" description="Basic and acidic residues" evidence="1">
    <location>
        <begin position="102"/>
        <end position="113"/>
    </location>
</feature>
<feature type="region of interest" description="Disordered" evidence="1">
    <location>
        <begin position="1054"/>
        <end position="1239"/>
    </location>
</feature>
<dbReference type="GO" id="GO:0005546">
    <property type="term" value="F:phosphatidylinositol-4,5-bisphosphate binding"/>
    <property type="evidence" value="ECO:0007669"/>
    <property type="project" value="TreeGrafter"/>
</dbReference>
<feature type="compositionally biased region" description="Low complexity" evidence="1">
    <location>
        <begin position="76"/>
        <end position="88"/>
    </location>
</feature>
<feature type="compositionally biased region" description="Polar residues" evidence="1">
    <location>
        <begin position="1093"/>
        <end position="1117"/>
    </location>
</feature>
<feature type="compositionally biased region" description="Polar residues" evidence="1">
    <location>
        <begin position="30"/>
        <end position="42"/>
    </location>
</feature>
<feature type="compositionally biased region" description="Basic and acidic residues" evidence="1">
    <location>
        <begin position="549"/>
        <end position="571"/>
    </location>
</feature>
<feature type="region of interest" description="Disordered" evidence="1">
    <location>
        <begin position="507"/>
        <end position="746"/>
    </location>
</feature>
<evidence type="ECO:0000313" key="4">
    <source>
        <dbReference type="Proteomes" id="UP001152795"/>
    </source>
</evidence>
<proteinExistence type="predicted"/>
<dbReference type="GO" id="GO:0005737">
    <property type="term" value="C:cytoplasm"/>
    <property type="evidence" value="ECO:0007669"/>
    <property type="project" value="TreeGrafter"/>
</dbReference>
<feature type="compositionally biased region" description="Basic and acidic residues" evidence="1">
    <location>
        <begin position="507"/>
        <end position="526"/>
    </location>
</feature>
<feature type="compositionally biased region" description="Basic and acidic residues" evidence="1">
    <location>
        <begin position="253"/>
        <end position="270"/>
    </location>
</feature>
<dbReference type="EMBL" id="CACRXK020011072">
    <property type="protein sequence ID" value="CAB4020679.1"/>
    <property type="molecule type" value="Genomic_DNA"/>
</dbReference>
<feature type="compositionally biased region" description="Polar residues" evidence="1">
    <location>
        <begin position="865"/>
        <end position="876"/>
    </location>
</feature>
<keyword evidence="4" id="KW-1185">Reference proteome</keyword>
<feature type="compositionally biased region" description="Polar residues" evidence="1">
    <location>
        <begin position="235"/>
        <end position="249"/>
    </location>
</feature>
<feature type="compositionally biased region" description="Basic and acidic residues" evidence="1">
    <location>
        <begin position="1318"/>
        <end position="1336"/>
    </location>
</feature>
<feature type="compositionally biased region" description="Basic and acidic residues" evidence="1">
    <location>
        <begin position="436"/>
        <end position="463"/>
    </location>
</feature>
<feature type="region of interest" description="Disordered" evidence="1">
    <location>
        <begin position="1290"/>
        <end position="1361"/>
    </location>
</feature>
<evidence type="ECO:0000313" key="3">
    <source>
        <dbReference type="EMBL" id="CAB4020679.1"/>
    </source>
</evidence>
<feature type="region of interest" description="Disordered" evidence="1">
    <location>
        <begin position="25"/>
        <end position="271"/>
    </location>
</feature>
<dbReference type="SMART" id="SM00262">
    <property type="entry name" value="GEL"/>
    <property type="match status" value="3"/>
</dbReference>
<feature type="region of interest" description="Disordered" evidence="1">
    <location>
        <begin position="911"/>
        <end position="986"/>
    </location>
</feature>
<feature type="compositionally biased region" description="Basic and acidic residues" evidence="1">
    <location>
        <begin position="1169"/>
        <end position="1182"/>
    </location>
</feature>
<sequence>MNTATSVSPTSALEINHLFSEKVTDYPAQASRSSANDLTRNNSDYRRLTLREKLAKQRSERGKDDGNTEEPRRLTKATSLGGASTTTTNYYRPTVRSQSNDARNDNSSEEPRRLAKATSLGGAPTPPTNSRRPATRSQSNSSITEEKTVFGFKIMKGLPGSSDSRNNNSTAFTRHGSSRQPGRTTNYSTVNRFRDKTGNTLFYAPMNNRTSETTNTSEETTEPAEIRDSLKDKGNSLSSDKNIESMANQKSSGDVDKKSSDTVEKSDKDSSNMVNTTVLNIGAKGARNIYVMGARKKSDKLGNIDTKVDSKDKDENHDDEIFRVSKEIEVQNEEGKTEKLLVRAESLREGKSRLEEFREKQRRGKLTRSLTNPDFQQSENMASSKGKNVSESLAEIRERIRERRRKKGQLKKSQSMPETDSPPKQDGEENTNEFSDDAKNNLGKSKEVELNKKGSKGSEEEKGSNLNKSEYLEIEQNTKMNDNEKDENMTAMSRRCEDVIAKDNRSEEIITTNDKEEKVQDTRDNEGVVMDTVKQMGKDDSEANGSDKVISEGKKLELKEISNEKDEDQKQKVSTADAKTDVEKSVSSAVSSSDQSKSEVKKPTKRERRKRQERYQRSKTMSAIMYNEISLEARREIQHKGDDAKSGDKNGESLAIPSVSEIKKRFLEADTGSSKMSDLGLFYSGKTPASGKSPGIVKLSSRSKTAEKASVKDDSTTSKAKKSEARSRKNLSRRHTVAIGTTLTQDENMNTRNTDLIGMNNQNTESFITDKKQTTETKAKIPLGRRHTLPSYKTEISVHCNNGHSSVNHAQKDVSESGSRLPVRRHTFCSGTSFMVSRHKTVKLPDSVETLREKFSKGGAPVFNLATSSKDSSTKAGSDVDSDERTRKRVVSDSTVKRIIEEAKILKDVNKERGSSLSRRHTIATRPKSEDSEKDEQERHEILDKFLAKDDEIEKSQKSEKKTITKDVESKTVEDDPISKRTKKDKEEKLSVLKLRRLFHGQASNTEKKTKLRERRATTIGGSISPDIVKELDIKNKDSNNKYVDLYVNDTTCEEAKEDKTERRRRSSDLNPDSYLSSKPLSSEETGKDSVFSDDNAQPENSSSNVETSADSTSQPAFTRRRSVSDSDMKIASGVSVREQNSSQNQVQFSSDVIDLKTPTETNLSVLDPARRRSGSESDLSRAHNGSGKDQNLDDYLTTAIKTLTESPKSQRTSPQGSPHKETFTASLDQSEERHETKRHLDVVKSNLSMHSWSTSDLDKLIHGGDGVRSSMSQVDISTMDFDEISSSTTRLQSLTEGRTKVRPKRTSSKTLNPMKSLMERTDVRTHTEQPEEENKPASGFEKAKKRSNPRKKRSQLEPWRRHTLDPVALAALASREDFSRVSLRRTKGPGKEKDEYDGSLPVMLIQIKGRRQVQTRLVEPSLSSLNTGDCFILVTTKELFCWIGKHANTIEKAKAVEISSKIQKRGDMNCKTGDVLYIDETKQGNTLAYRKFCKILEGEADFPIEDAKMCPDDEFYEREVISTNKVYKMQEGEPPHLIPVTELCGYMPRIGILNTKEVFVFDFGSELYVWTGQQSLSNKRKVAFHLAEMLYKQQFDSSDGVVSPIDPRRAMKRSQSSQPIYHDAEGKKCGRPKWTLFAKLHEKAETLLFQEKFFDWPDPTKIIRMKGHISSGEIPERPPPVELKPCDPTDMQKPASDLEPAILEATNLGRGLGTPNIEVNGEVKEGDLVTTLGMTVWLVTQNKHFVLPKPSEGHFHSGDGYVIRWVYFVAKNRTVRDRRGRIRPLTGRQRCAYFFWQGNECSVNEKGAAAIMAVELDEEHGPQIRVVEGKEPPHFLKLFDGAMVIHSGKRVRVSEEQDDFSDKSTVRMYCIRNEDISEGCLVQVKRSTSSLRSRSSFVIVDSEKGNVFVWHGCKTNEYHRKSAEKAANFIKEKHPVEMNLSEEVSVSVTEIEEGLESDVFWSTVSGKKNSYLSLLNDPLNYDFCPRLFHMTSSTGQFTSTEILSSSRYLGRTCPFPVLQDDLHSASQPGEI</sequence>
<feature type="compositionally biased region" description="Basic and acidic residues" evidence="1">
    <location>
        <begin position="346"/>
        <end position="359"/>
    </location>
</feature>
<evidence type="ECO:0000259" key="2">
    <source>
        <dbReference type="Pfam" id="PF00626"/>
    </source>
</evidence>
<dbReference type="InterPro" id="IPR029006">
    <property type="entry name" value="ADF-H/Gelsolin-like_dom_sf"/>
</dbReference>